<dbReference type="Pfam" id="PF08309">
    <property type="entry name" value="LVIVD"/>
    <property type="match status" value="3"/>
</dbReference>
<keyword evidence="2" id="KW-1185">Reference proteome</keyword>
<dbReference type="Proteomes" id="UP001204144">
    <property type="component" value="Unassembled WGS sequence"/>
</dbReference>
<comment type="caution">
    <text evidence="1">The sequence shown here is derived from an EMBL/GenBank/DDBJ whole genome shotgun (WGS) entry which is preliminary data.</text>
</comment>
<dbReference type="InterPro" id="IPR015943">
    <property type="entry name" value="WD40/YVTN_repeat-like_dom_sf"/>
</dbReference>
<dbReference type="RefSeq" id="WP_255036147.1">
    <property type="nucleotide sequence ID" value="NZ_RJUF01000009.1"/>
</dbReference>
<organism evidence="1 2">
    <name type="scientific">Lacihabitans soyangensis</name>
    <dbReference type="NCBI Taxonomy" id="869394"/>
    <lineage>
        <taxon>Bacteria</taxon>
        <taxon>Pseudomonadati</taxon>
        <taxon>Bacteroidota</taxon>
        <taxon>Cytophagia</taxon>
        <taxon>Cytophagales</taxon>
        <taxon>Leadbetterellaceae</taxon>
        <taxon>Lacihabitans</taxon>
    </lineage>
</organism>
<protein>
    <recommendedName>
        <fullName evidence="3">LVIVD repeat-containing protein</fullName>
    </recommendedName>
</protein>
<accession>A0AAE3KRR6</accession>
<dbReference type="InterPro" id="IPR013211">
    <property type="entry name" value="LVIVD"/>
</dbReference>
<dbReference type="AlphaFoldDB" id="A0AAE3KRR6"/>
<evidence type="ECO:0008006" key="3">
    <source>
        <dbReference type="Google" id="ProtNLM"/>
    </source>
</evidence>
<dbReference type="InterPro" id="IPR011047">
    <property type="entry name" value="Quinoprotein_ADH-like_sf"/>
</dbReference>
<reference evidence="1 2" key="1">
    <citation type="submission" date="2018-11" db="EMBL/GenBank/DDBJ databases">
        <title>Novel bacteria species description.</title>
        <authorList>
            <person name="Han J.-H."/>
        </authorList>
    </citation>
    <scope>NUCLEOTIDE SEQUENCE [LARGE SCALE GENOMIC DNA]</scope>
    <source>
        <strain evidence="1 2">KCTC23259</strain>
    </source>
</reference>
<sequence length="420" mass="46753">MKKLLIILFAAFTSWSCVDDCTQTRTYRATVPFQVGIEQVRAGISTEGPQDLVKPGKIYAYDNYLIINEVKKGLHIIDNTNPSSPVKLSFLKIPGVIDMAVRNNILYADSYTDLVALDITNPKSIKEVGRVRNMFNYGLVDGISWYYDPYSKIVTDYEFKTVTQTVSTNCGQNGTVWPVFRGGVAFDSFQGNTNSSGNTSGGTGTGGSMARFTIHDDYLYAATQSDLLVFSIKTGQKPDSVNKINLGWGIETIFPYKDKLFIGSNTGMYIYDNINPASPQRLSIFQHARACDPVVVENDKAYVTLRQGWCGAAPNQLDVVDVRNLGSPFLIKSYQMENPHGLSVLNSKLTVCEGKYGLKSYDAKESTDLKLQQHIKNIHAFDVIQLNDKLLLMIGEDGLYQYDNSDPKNLKLLSKIEVKK</sequence>
<proteinExistence type="predicted"/>
<gene>
    <name evidence="1" type="ORF">EGI31_05415</name>
</gene>
<dbReference type="SUPFAM" id="SSF50998">
    <property type="entry name" value="Quinoprotein alcohol dehydrogenase-like"/>
    <property type="match status" value="1"/>
</dbReference>
<dbReference type="Gene3D" id="2.130.10.10">
    <property type="entry name" value="YVTN repeat-like/Quinoprotein amine dehydrogenase"/>
    <property type="match status" value="1"/>
</dbReference>
<evidence type="ECO:0000313" key="2">
    <source>
        <dbReference type="Proteomes" id="UP001204144"/>
    </source>
</evidence>
<name>A0AAE3KRR6_9BACT</name>
<dbReference type="EMBL" id="RJUF01000009">
    <property type="protein sequence ID" value="MCP9762383.1"/>
    <property type="molecule type" value="Genomic_DNA"/>
</dbReference>
<evidence type="ECO:0000313" key="1">
    <source>
        <dbReference type="EMBL" id="MCP9762383.1"/>
    </source>
</evidence>